<sequence>MSDARFKARKMTASGPLQEMEFTRPRLPNPVTQLAEATTFANEGVDPLSGVWIAVEPLPDDE</sequence>
<reference evidence="2 3" key="1">
    <citation type="submission" date="2016-09" db="EMBL/GenBank/DDBJ databases">
        <title>Acidihalobacter prosperus V6 (DSM14174).</title>
        <authorList>
            <person name="Khaleque H.N."/>
            <person name="Ramsay J.P."/>
            <person name="Murphy R.J.T."/>
            <person name="Kaksonen A.H."/>
            <person name="Boxall N.J."/>
            <person name="Watkin E.L.J."/>
        </authorList>
    </citation>
    <scope>NUCLEOTIDE SEQUENCE [LARGE SCALE GENOMIC DNA]</scope>
    <source>
        <strain evidence="2 3">V6</strain>
        <plasmid evidence="3">papv6</plasmid>
    </source>
</reference>
<feature type="region of interest" description="Disordered" evidence="1">
    <location>
        <begin position="1"/>
        <end position="20"/>
    </location>
</feature>
<evidence type="ECO:0000313" key="2">
    <source>
        <dbReference type="EMBL" id="AOV18696.1"/>
    </source>
</evidence>
<evidence type="ECO:0000256" key="1">
    <source>
        <dbReference type="SAM" id="MobiDB-lite"/>
    </source>
</evidence>
<dbReference type="RefSeq" id="WP_070074219.1">
    <property type="nucleotide sequence ID" value="NZ_CP017449.1"/>
</dbReference>
<dbReference type="KEGG" id="aaeo:BJI67_15730"/>
<organism evidence="2 3">
    <name type="scientific">Acidihalobacter aeolianus</name>
    <dbReference type="NCBI Taxonomy" id="2792603"/>
    <lineage>
        <taxon>Bacteria</taxon>
        <taxon>Pseudomonadati</taxon>
        <taxon>Pseudomonadota</taxon>
        <taxon>Gammaproteobacteria</taxon>
        <taxon>Chromatiales</taxon>
        <taxon>Ectothiorhodospiraceae</taxon>
        <taxon>Acidihalobacter</taxon>
    </lineage>
</organism>
<keyword evidence="3" id="KW-1185">Reference proteome</keyword>
<keyword evidence="2" id="KW-0614">Plasmid</keyword>
<protein>
    <submittedName>
        <fullName evidence="2">Uncharacterized protein</fullName>
    </submittedName>
</protein>
<accession>A0A1D8KCM6</accession>
<dbReference type="EMBL" id="CP017449">
    <property type="protein sequence ID" value="AOV18696.1"/>
    <property type="molecule type" value="Genomic_DNA"/>
</dbReference>
<dbReference type="Proteomes" id="UP000095342">
    <property type="component" value="Plasmid pAPV6"/>
</dbReference>
<evidence type="ECO:0000313" key="3">
    <source>
        <dbReference type="Proteomes" id="UP000095342"/>
    </source>
</evidence>
<gene>
    <name evidence="2" type="ORF">BJI67_15730</name>
</gene>
<geneLocation type="plasmid" evidence="3">
    <name>papv6</name>
</geneLocation>
<dbReference type="AlphaFoldDB" id="A0A1D8KCM6"/>
<name>A0A1D8KCM6_9GAMM</name>
<proteinExistence type="predicted"/>